<dbReference type="Proteomes" id="UP001591681">
    <property type="component" value="Unassembled WGS sequence"/>
</dbReference>
<dbReference type="PANTHER" id="PTHR28491:SF1">
    <property type="entry name" value="UPF0688 PROTEIN C1ORF174"/>
    <property type="match status" value="1"/>
</dbReference>
<evidence type="ECO:0000256" key="1">
    <source>
        <dbReference type="ARBA" id="ARBA00004123"/>
    </source>
</evidence>
<dbReference type="Pfam" id="PF15772">
    <property type="entry name" value="UPF0688"/>
    <property type="match status" value="1"/>
</dbReference>
<comment type="caution">
    <text evidence="5">The sequence shown here is derived from an EMBL/GenBank/DDBJ whole genome shotgun (WGS) entry which is preliminary data.</text>
</comment>
<evidence type="ECO:0000256" key="2">
    <source>
        <dbReference type="ARBA" id="ARBA00006634"/>
    </source>
</evidence>
<dbReference type="PANTHER" id="PTHR28491">
    <property type="entry name" value="UPF0688 PROTEIN C1ORF174"/>
    <property type="match status" value="1"/>
</dbReference>
<comment type="similarity">
    <text evidence="2">Belongs to the UPF0688 family.</text>
</comment>
<dbReference type="InterPro" id="IPR031530">
    <property type="entry name" value="UPF0688"/>
</dbReference>
<name>A0ABD1KVT1_9TELE</name>
<evidence type="ECO:0000313" key="5">
    <source>
        <dbReference type="EMBL" id="KAL2103262.1"/>
    </source>
</evidence>
<feature type="compositionally biased region" description="Low complexity" evidence="4">
    <location>
        <begin position="41"/>
        <end position="50"/>
    </location>
</feature>
<organism evidence="5 6">
    <name type="scientific">Coilia grayii</name>
    <name type="common">Gray's grenadier anchovy</name>
    <dbReference type="NCBI Taxonomy" id="363190"/>
    <lineage>
        <taxon>Eukaryota</taxon>
        <taxon>Metazoa</taxon>
        <taxon>Chordata</taxon>
        <taxon>Craniata</taxon>
        <taxon>Vertebrata</taxon>
        <taxon>Euteleostomi</taxon>
        <taxon>Actinopterygii</taxon>
        <taxon>Neopterygii</taxon>
        <taxon>Teleostei</taxon>
        <taxon>Clupei</taxon>
        <taxon>Clupeiformes</taxon>
        <taxon>Clupeoidei</taxon>
        <taxon>Engraulidae</taxon>
        <taxon>Coilinae</taxon>
        <taxon>Coilia</taxon>
    </lineage>
</organism>
<protein>
    <submittedName>
        <fullName evidence="5">Uncharacterized protein</fullName>
    </submittedName>
</protein>
<evidence type="ECO:0000256" key="4">
    <source>
        <dbReference type="SAM" id="MobiDB-lite"/>
    </source>
</evidence>
<accession>A0ABD1KVT1</accession>
<keyword evidence="3" id="KW-0539">Nucleus</keyword>
<dbReference type="AlphaFoldDB" id="A0ABD1KVT1"/>
<dbReference type="GO" id="GO:0005634">
    <property type="term" value="C:nucleus"/>
    <property type="evidence" value="ECO:0007669"/>
    <property type="project" value="UniProtKB-SubCell"/>
</dbReference>
<keyword evidence="6" id="KW-1185">Reference proteome</keyword>
<evidence type="ECO:0000313" key="6">
    <source>
        <dbReference type="Proteomes" id="UP001591681"/>
    </source>
</evidence>
<gene>
    <name evidence="5" type="ORF">ACEWY4_000130</name>
</gene>
<feature type="region of interest" description="Disordered" evidence="4">
    <location>
        <begin position="143"/>
        <end position="177"/>
    </location>
</feature>
<evidence type="ECO:0000256" key="3">
    <source>
        <dbReference type="ARBA" id="ARBA00023242"/>
    </source>
</evidence>
<feature type="region of interest" description="Disordered" evidence="4">
    <location>
        <begin position="32"/>
        <end position="114"/>
    </location>
</feature>
<proteinExistence type="inferred from homology"/>
<comment type="subcellular location">
    <subcellularLocation>
        <location evidence="1">Nucleus</location>
    </subcellularLocation>
</comment>
<reference evidence="5 6" key="1">
    <citation type="submission" date="2024-09" db="EMBL/GenBank/DDBJ databases">
        <title>A chromosome-level genome assembly of Gray's grenadier anchovy, Coilia grayii.</title>
        <authorList>
            <person name="Fu Z."/>
        </authorList>
    </citation>
    <scope>NUCLEOTIDE SEQUENCE [LARGE SCALE GENOMIC DNA]</scope>
    <source>
        <strain evidence="5">G4</strain>
        <tissue evidence="5">Muscle</tissue>
    </source>
</reference>
<sequence>MNRKQRLVERGQFQALVGRLRSETCHSTILMAVDSSEASRRSSTSFSIGSEGEERSTASTAPASKTRARNKPGKGTSGGMTLRGKENATKTLGSPPRRRTKGSTERVEVCEASTHESPAVVMDEDSNGIYPVGQFFGNLDLLPDYPERPRATELVSRRQHRRRHYYAKEDSEDEEPH</sequence>
<dbReference type="EMBL" id="JBHFQA010000001">
    <property type="protein sequence ID" value="KAL2103262.1"/>
    <property type="molecule type" value="Genomic_DNA"/>
</dbReference>